<protein>
    <submittedName>
        <fullName evidence="1">Uncharacterized protein</fullName>
    </submittedName>
</protein>
<dbReference type="Proteomes" id="UP000638313">
    <property type="component" value="Unassembled WGS sequence"/>
</dbReference>
<proteinExistence type="predicted"/>
<evidence type="ECO:0000313" key="1">
    <source>
        <dbReference type="EMBL" id="GHF60466.1"/>
    </source>
</evidence>
<dbReference type="RefSeq" id="WP_190131710.1">
    <property type="nucleotide sequence ID" value="NZ_BNBD01000011.1"/>
</dbReference>
<keyword evidence="2" id="KW-1185">Reference proteome</keyword>
<dbReference type="EMBL" id="BNBD01000011">
    <property type="protein sequence ID" value="GHF60466.1"/>
    <property type="molecule type" value="Genomic_DNA"/>
</dbReference>
<dbReference type="AlphaFoldDB" id="A0A919B7H5"/>
<sequence length="96" mass="10591">MEELLPDGWTIERVREVSGDGSAVPVPVPVGARLVVADEPGGDDYVLLRPDVILAFHGLCLVRHEGEWYMGHFEDDGSVICWSCYDTDFSEAVRGL</sequence>
<reference evidence="1" key="2">
    <citation type="submission" date="2020-09" db="EMBL/GenBank/DDBJ databases">
        <authorList>
            <person name="Sun Q."/>
            <person name="Ohkuma M."/>
        </authorList>
    </citation>
    <scope>NUCLEOTIDE SEQUENCE</scope>
    <source>
        <strain evidence="1">JCM 4059</strain>
    </source>
</reference>
<name>A0A919B7H5_9ACTN</name>
<comment type="caution">
    <text evidence="1">The sequence shown here is derived from an EMBL/GenBank/DDBJ whole genome shotgun (WGS) entry which is preliminary data.</text>
</comment>
<organism evidence="1 2">
    <name type="scientific">Streptomyces mashuensis</name>
    <dbReference type="NCBI Taxonomy" id="33904"/>
    <lineage>
        <taxon>Bacteria</taxon>
        <taxon>Bacillati</taxon>
        <taxon>Actinomycetota</taxon>
        <taxon>Actinomycetes</taxon>
        <taxon>Kitasatosporales</taxon>
        <taxon>Streptomycetaceae</taxon>
        <taxon>Streptomyces</taxon>
    </lineage>
</organism>
<evidence type="ECO:0000313" key="2">
    <source>
        <dbReference type="Proteomes" id="UP000638313"/>
    </source>
</evidence>
<gene>
    <name evidence="1" type="ORF">GCM10010218_47380</name>
</gene>
<accession>A0A919B7H5</accession>
<reference evidence="1" key="1">
    <citation type="journal article" date="2014" name="Int. J. Syst. Evol. Microbiol.">
        <title>Complete genome sequence of Corynebacterium casei LMG S-19264T (=DSM 44701T), isolated from a smear-ripened cheese.</title>
        <authorList>
            <consortium name="US DOE Joint Genome Institute (JGI-PGF)"/>
            <person name="Walter F."/>
            <person name="Albersmeier A."/>
            <person name="Kalinowski J."/>
            <person name="Ruckert C."/>
        </authorList>
    </citation>
    <scope>NUCLEOTIDE SEQUENCE</scope>
    <source>
        <strain evidence="1">JCM 4059</strain>
    </source>
</reference>